<dbReference type="AlphaFoldDB" id="A0A2S0WYS5"/>
<dbReference type="Proteomes" id="UP000244729">
    <property type="component" value="Chromosome"/>
</dbReference>
<evidence type="ECO:0000256" key="1">
    <source>
        <dbReference type="ARBA" id="ARBA00022598"/>
    </source>
</evidence>
<reference evidence="6 7" key="1">
    <citation type="submission" date="2018-04" db="EMBL/GenBank/DDBJ databases">
        <authorList>
            <person name="Li J."/>
        </authorList>
    </citation>
    <scope>NUCLEOTIDE SEQUENCE [LARGE SCALE GENOMIC DNA]</scope>
    <source>
        <strain evidence="7">30A</strain>
    </source>
</reference>
<proteinExistence type="inferred from homology"/>
<evidence type="ECO:0000256" key="2">
    <source>
        <dbReference type="ARBA" id="ARBA00022741"/>
    </source>
</evidence>
<dbReference type="NCBIfam" id="TIGR02050">
    <property type="entry name" value="gshA_cyan_rel"/>
    <property type="match status" value="1"/>
</dbReference>
<dbReference type="PANTHER" id="PTHR36510">
    <property type="entry name" value="GLUTAMATE--CYSTEINE LIGASE 2-RELATED"/>
    <property type="match status" value="1"/>
</dbReference>
<keyword evidence="1 5" id="KW-0436">Ligase</keyword>
<comment type="similarity">
    <text evidence="5">Belongs to the glutamate--cysteine ligase type 2 family. YbdK subfamily.</text>
</comment>
<comment type="catalytic activity">
    <reaction evidence="4 5">
        <text>L-cysteine + L-glutamate + ATP = gamma-L-glutamyl-L-cysteine + ADP + phosphate + H(+)</text>
        <dbReference type="Rhea" id="RHEA:13285"/>
        <dbReference type="ChEBI" id="CHEBI:15378"/>
        <dbReference type="ChEBI" id="CHEBI:29985"/>
        <dbReference type="ChEBI" id="CHEBI:30616"/>
        <dbReference type="ChEBI" id="CHEBI:35235"/>
        <dbReference type="ChEBI" id="CHEBI:43474"/>
        <dbReference type="ChEBI" id="CHEBI:58173"/>
        <dbReference type="ChEBI" id="CHEBI:456216"/>
        <dbReference type="EC" id="6.3.2.2"/>
    </reaction>
</comment>
<dbReference type="SUPFAM" id="SSF55931">
    <property type="entry name" value="Glutamine synthetase/guanido kinase"/>
    <property type="match status" value="1"/>
</dbReference>
<keyword evidence="3 5" id="KW-0067">ATP-binding</keyword>
<dbReference type="GO" id="GO:0004357">
    <property type="term" value="F:glutamate-cysteine ligase activity"/>
    <property type="evidence" value="ECO:0007669"/>
    <property type="project" value="UniProtKB-EC"/>
</dbReference>
<comment type="function">
    <text evidence="5">ATP-dependent carboxylate-amine ligase which exhibits weak glutamate--cysteine ligase activity.</text>
</comment>
<dbReference type="GO" id="GO:0042398">
    <property type="term" value="P:modified amino acid biosynthetic process"/>
    <property type="evidence" value="ECO:0007669"/>
    <property type="project" value="InterPro"/>
</dbReference>
<dbReference type="RefSeq" id="WP_108596141.1">
    <property type="nucleotide sequence ID" value="NZ_CP028913.1"/>
</dbReference>
<evidence type="ECO:0000256" key="3">
    <source>
        <dbReference type="ARBA" id="ARBA00022840"/>
    </source>
</evidence>
<dbReference type="PANTHER" id="PTHR36510:SF1">
    <property type="entry name" value="GLUTAMATE--CYSTEINE LIGASE 2-RELATED"/>
    <property type="match status" value="1"/>
</dbReference>
<organism evidence="6 7">
    <name type="scientific">Agromyces badenianii</name>
    <dbReference type="NCBI Taxonomy" id="2080742"/>
    <lineage>
        <taxon>Bacteria</taxon>
        <taxon>Bacillati</taxon>
        <taxon>Actinomycetota</taxon>
        <taxon>Actinomycetes</taxon>
        <taxon>Micrococcales</taxon>
        <taxon>Microbacteriaceae</taxon>
        <taxon>Agromyces</taxon>
    </lineage>
</organism>
<dbReference type="KEGG" id="agm:DCE93_12365"/>
<dbReference type="EC" id="6.3.2.2" evidence="5"/>
<keyword evidence="2 5" id="KW-0547">Nucleotide-binding</keyword>
<sequence>MSSEPRTFGLEEEFVFLDPETLRPADVAAGAFRSLSGRAALKPITHREFLASQVEHASTVFTSMEEAHTALVAFRRELAAEAGRLGVNVASIGAPPDAQAFPTVTDLPRYLRIVDDMGGVIADHQIQGLHVHVGIPDHEAGVRALNVSRTWLPFFSALTGNSPIWRGHDTGYESWRNVAQRRWTTTGCPPVFRDGADYDRRLERLIGIGGMKDRAIIMWNARLSPHVPTLEIRVADAQLEAWSSVLLAALCRALVSCVVDEGLGRARSVQPTDESAPGPELLNASLLHSAHSGLSAEVLDPVLAELRPAEETLERALRVLQPALEASGDLELVRDGFERLLRDGTGAARQRTAFAANGLPGLRALYEPTFAASR</sequence>
<evidence type="ECO:0000256" key="5">
    <source>
        <dbReference type="HAMAP-Rule" id="MF_01609"/>
    </source>
</evidence>
<evidence type="ECO:0000256" key="4">
    <source>
        <dbReference type="ARBA" id="ARBA00048819"/>
    </source>
</evidence>
<accession>A0A2S0WYS5</accession>
<dbReference type="Pfam" id="PF04107">
    <property type="entry name" value="GCS2"/>
    <property type="match status" value="1"/>
</dbReference>
<evidence type="ECO:0000313" key="7">
    <source>
        <dbReference type="Proteomes" id="UP000244729"/>
    </source>
</evidence>
<dbReference type="InterPro" id="IPR014746">
    <property type="entry name" value="Gln_synth/guanido_kin_cat_dom"/>
</dbReference>
<dbReference type="EMBL" id="CP028913">
    <property type="protein sequence ID" value="AWB96344.1"/>
    <property type="molecule type" value="Genomic_DNA"/>
</dbReference>
<dbReference type="GO" id="GO:0005524">
    <property type="term" value="F:ATP binding"/>
    <property type="evidence" value="ECO:0007669"/>
    <property type="project" value="UniProtKB-KW"/>
</dbReference>
<gene>
    <name evidence="6" type="ORF">DCE93_12365</name>
</gene>
<dbReference type="OrthoDB" id="9769628at2"/>
<dbReference type="InterPro" id="IPR011793">
    <property type="entry name" value="YbdK"/>
</dbReference>
<evidence type="ECO:0000313" key="6">
    <source>
        <dbReference type="EMBL" id="AWB96344.1"/>
    </source>
</evidence>
<name>A0A2S0WYS5_9MICO</name>
<protein>
    <recommendedName>
        <fullName evidence="5">Putative glutamate--cysteine ligase 2</fullName>
        <ecNumber evidence="5">6.3.2.2</ecNumber>
    </recommendedName>
    <alternativeName>
        <fullName evidence="5">Gamma-glutamylcysteine synthetase 2</fullName>
        <shortName evidence="5">GCS 2</shortName>
        <shortName evidence="5">Gamma-GCS 2</shortName>
    </alternativeName>
</protein>
<dbReference type="InterPro" id="IPR050141">
    <property type="entry name" value="GCL_type2/YbdK_subfam"/>
</dbReference>
<keyword evidence="7" id="KW-1185">Reference proteome</keyword>
<dbReference type="Gene3D" id="3.30.590.20">
    <property type="match status" value="1"/>
</dbReference>
<dbReference type="HAMAP" id="MF_01609">
    <property type="entry name" value="Glu_cys_ligase_2"/>
    <property type="match status" value="1"/>
</dbReference>
<dbReference type="InterPro" id="IPR006336">
    <property type="entry name" value="GCS2"/>
</dbReference>